<evidence type="ECO:0000313" key="5">
    <source>
        <dbReference type="Proteomes" id="UP000613266"/>
    </source>
</evidence>
<evidence type="ECO:0000313" key="4">
    <source>
        <dbReference type="EMBL" id="MBH9575698.1"/>
    </source>
</evidence>
<accession>A0A931J112</accession>
<feature type="signal peptide" evidence="2">
    <location>
        <begin position="1"/>
        <end position="24"/>
    </location>
</feature>
<evidence type="ECO:0000259" key="3">
    <source>
        <dbReference type="SMART" id="SM00062"/>
    </source>
</evidence>
<evidence type="ECO:0000256" key="2">
    <source>
        <dbReference type="SAM" id="SignalP"/>
    </source>
</evidence>
<gene>
    <name evidence="4" type="ORF">I7X39_02155</name>
</gene>
<keyword evidence="1 2" id="KW-0732">Signal</keyword>
<protein>
    <submittedName>
        <fullName evidence="4">Transporter substrate-binding domain-containing protein</fullName>
    </submittedName>
</protein>
<dbReference type="InterPro" id="IPR001638">
    <property type="entry name" value="Solute-binding_3/MltF_N"/>
</dbReference>
<feature type="chain" id="PRO_5036702805" evidence="2">
    <location>
        <begin position="25"/>
        <end position="249"/>
    </location>
</feature>
<keyword evidence="5" id="KW-1185">Reference proteome</keyword>
<dbReference type="EMBL" id="JAEDAK010000001">
    <property type="protein sequence ID" value="MBH9575698.1"/>
    <property type="molecule type" value="Genomic_DNA"/>
</dbReference>
<proteinExistence type="predicted"/>
<dbReference type="PANTHER" id="PTHR35936">
    <property type="entry name" value="MEMBRANE-BOUND LYTIC MUREIN TRANSGLYCOSYLASE F"/>
    <property type="match status" value="1"/>
</dbReference>
<sequence>MLQRLSLLALLLSALLGPAGPAAAAELRMAFGEKIPPFSFPSTDSGIEIETYREALALRGHQLKPVYYAFARVPMAFKSGEVDAAMTDLGEDLRPFGGHYGDTAVVYDNVFFTLRQLQRKIRTPADLKGLSVVSFQGAAKRFPEWLGPVQQAGLYREVNDQATQVRMLMAGRVDVVLSDRHIFRYFSLQVRKQGQAVLPVDEHRFTTPKADDYRPVFRDPKIRDDFNAGLKQLRTSGRLRAIYQRYLEE</sequence>
<comment type="caution">
    <text evidence="4">The sequence shown here is derived from an EMBL/GenBank/DDBJ whole genome shotgun (WGS) entry which is preliminary data.</text>
</comment>
<reference evidence="4" key="1">
    <citation type="submission" date="2020-12" db="EMBL/GenBank/DDBJ databases">
        <title>The genome sequence of Inhella sp. 1Y17.</title>
        <authorList>
            <person name="Liu Y."/>
        </authorList>
    </citation>
    <scope>NUCLEOTIDE SEQUENCE</scope>
    <source>
        <strain evidence="4">1Y17</strain>
    </source>
</reference>
<name>A0A931J112_9BURK</name>
<dbReference type="Proteomes" id="UP000613266">
    <property type="component" value="Unassembled WGS sequence"/>
</dbReference>
<organism evidence="4 5">
    <name type="scientific">Inhella proteolytica</name>
    <dbReference type="NCBI Taxonomy" id="2795029"/>
    <lineage>
        <taxon>Bacteria</taxon>
        <taxon>Pseudomonadati</taxon>
        <taxon>Pseudomonadota</taxon>
        <taxon>Betaproteobacteria</taxon>
        <taxon>Burkholderiales</taxon>
        <taxon>Sphaerotilaceae</taxon>
        <taxon>Inhella</taxon>
    </lineage>
</organism>
<dbReference type="SUPFAM" id="SSF53850">
    <property type="entry name" value="Periplasmic binding protein-like II"/>
    <property type="match status" value="1"/>
</dbReference>
<dbReference type="Gene3D" id="3.40.190.10">
    <property type="entry name" value="Periplasmic binding protein-like II"/>
    <property type="match status" value="2"/>
</dbReference>
<dbReference type="PANTHER" id="PTHR35936:SF25">
    <property type="entry name" value="ABC TRANSPORTER SUBSTRATE-BINDING PROTEIN"/>
    <property type="match status" value="1"/>
</dbReference>
<dbReference type="AlphaFoldDB" id="A0A931J112"/>
<dbReference type="SMART" id="SM00062">
    <property type="entry name" value="PBPb"/>
    <property type="match status" value="1"/>
</dbReference>
<feature type="domain" description="Solute-binding protein family 3/N-terminal" evidence="3">
    <location>
        <begin position="26"/>
        <end position="249"/>
    </location>
</feature>
<dbReference type="RefSeq" id="WP_198109299.1">
    <property type="nucleotide sequence ID" value="NZ_JAEDAK010000001.1"/>
</dbReference>
<evidence type="ECO:0000256" key="1">
    <source>
        <dbReference type="ARBA" id="ARBA00022729"/>
    </source>
</evidence>